<keyword evidence="1" id="KW-0812">Transmembrane</keyword>
<dbReference type="EMBL" id="LR796250">
    <property type="protein sequence ID" value="CAB4130505.1"/>
    <property type="molecule type" value="Genomic_DNA"/>
</dbReference>
<keyword evidence="1" id="KW-0472">Membrane</keyword>
<evidence type="ECO:0000256" key="1">
    <source>
        <dbReference type="SAM" id="Phobius"/>
    </source>
</evidence>
<organism evidence="2">
    <name type="scientific">uncultured Caudovirales phage</name>
    <dbReference type="NCBI Taxonomy" id="2100421"/>
    <lineage>
        <taxon>Viruses</taxon>
        <taxon>Duplodnaviria</taxon>
        <taxon>Heunggongvirae</taxon>
        <taxon>Uroviricota</taxon>
        <taxon>Caudoviricetes</taxon>
        <taxon>Peduoviridae</taxon>
        <taxon>Maltschvirus</taxon>
        <taxon>Maltschvirus maltsch</taxon>
    </lineage>
</organism>
<keyword evidence="1" id="KW-1133">Transmembrane helix</keyword>
<name>A0A6J5L915_9CAUD</name>
<sequence length="38" mass="4700">MNFYFEELLRFLGIYMILGIVRPLAHFLYWILHPKKES</sequence>
<evidence type="ECO:0000313" key="2">
    <source>
        <dbReference type="EMBL" id="CAB4130505.1"/>
    </source>
</evidence>
<gene>
    <name evidence="2" type="ORF">UFOVP124_5</name>
</gene>
<accession>A0A6J5L915</accession>
<feature type="transmembrane region" description="Helical" evidence="1">
    <location>
        <begin position="12"/>
        <end position="32"/>
    </location>
</feature>
<reference evidence="2" key="1">
    <citation type="submission" date="2020-04" db="EMBL/GenBank/DDBJ databases">
        <authorList>
            <person name="Chiriac C."/>
            <person name="Salcher M."/>
            <person name="Ghai R."/>
            <person name="Kavagutti S V."/>
        </authorList>
    </citation>
    <scope>NUCLEOTIDE SEQUENCE</scope>
</reference>
<proteinExistence type="predicted"/>
<protein>
    <submittedName>
        <fullName evidence="2">Uncharacterized protein</fullName>
    </submittedName>
</protein>